<proteinExistence type="predicted"/>
<dbReference type="InterPro" id="IPR006664">
    <property type="entry name" value="OMP_bac"/>
</dbReference>
<evidence type="ECO:0000313" key="9">
    <source>
        <dbReference type="Proteomes" id="UP000184096"/>
    </source>
</evidence>
<dbReference type="Proteomes" id="UP000184096">
    <property type="component" value="Chromosome I"/>
</dbReference>
<dbReference type="PRINTS" id="PR01021">
    <property type="entry name" value="OMPADOMAIN"/>
</dbReference>
<sequence>MAARRLVLLTMGWLAIAVFPVAAQEAPSAETIIAALARLEAPSDIEVPALRQQAADRVKAKTDPIALKRPPISRELTKLPHIDLDIQFSPDTPVIRPASYRTIARLADALTNPALMSYVFLVVGHMDANGRRDNNLLLSQRRAEAIRDALVTTFKVSAKRVHAVGLGEEQLLDANNPKAAANQQTQIVTLREVEPVTPSGSAKPPDTHAKKSSRKGSK</sequence>
<dbReference type="GO" id="GO:0009279">
    <property type="term" value="C:cell outer membrane"/>
    <property type="evidence" value="ECO:0007669"/>
    <property type="project" value="UniProtKB-SubCell"/>
</dbReference>
<evidence type="ECO:0000256" key="5">
    <source>
        <dbReference type="SAM" id="MobiDB-lite"/>
    </source>
</evidence>
<protein>
    <submittedName>
        <fullName evidence="8">Outer membrane protein OmpA</fullName>
    </submittedName>
</protein>
<accession>A0A1M7UC68</accession>
<comment type="subcellular location">
    <subcellularLocation>
        <location evidence="1">Cell outer membrane</location>
    </subcellularLocation>
</comment>
<dbReference type="SUPFAM" id="SSF103088">
    <property type="entry name" value="OmpA-like"/>
    <property type="match status" value="1"/>
</dbReference>
<dbReference type="Pfam" id="PF00691">
    <property type="entry name" value="OmpA"/>
    <property type="match status" value="1"/>
</dbReference>
<evidence type="ECO:0000256" key="2">
    <source>
        <dbReference type="ARBA" id="ARBA00023136"/>
    </source>
</evidence>
<evidence type="ECO:0000256" key="3">
    <source>
        <dbReference type="ARBA" id="ARBA00023237"/>
    </source>
</evidence>
<feature type="region of interest" description="Disordered" evidence="5">
    <location>
        <begin position="175"/>
        <end position="218"/>
    </location>
</feature>
<dbReference type="InterPro" id="IPR036737">
    <property type="entry name" value="OmpA-like_sf"/>
</dbReference>
<dbReference type="PANTHER" id="PTHR30329">
    <property type="entry name" value="STATOR ELEMENT OF FLAGELLAR MOTOR COMPLEX"/>
    <property type="match status" value="1"/>
</dbReference>
<dbReference type="PANTHER" id="PTHR30329:SF21">
    <property type="entry name" value="LIPOPROTEIN YIAD-RELATED"/>
    <property type="match status" value="1"/>
</dbReference>
<dbReference type="InterPro" id="IPR006665">
    <property type="entry name" value="OmpA-like"/>
</dbReference>
<dbReference type="RefSeq" id="WP_072820861.1">
    <property type="nucleotide sequence ID" value="NZ_LT670849.1"/>
</dbReference>
<feature type="chain" id="PRO_5012274854" evidence="6">
    <location>
        <begin position="24"/>
        <end position="218"/>
    </location>
</feature>
<name>A0A1M7UC68_9BRAD</name>
<keyword evidence="9" id="KW-1185">Reference proteome</keyword>
<dbReference type="PROSITE" id="PS51123">
    <property type="entry name" value="OMPA_2"/>
    <property type="match status" value="1"/>
</dbReference>
<keyword evidence="3" id="KW-0998">Cell outer membrane</keyword>
<evidence type="ECO:0000313" key="8">
    <source>
        <dbReference type="EMBL" id="SHN80410.1"/>
    </source>
</evidence>
<keyword evidence="6" id="KW-0732">Signal</keyword>
<dbReference type="EMBL" id="LT670849">
    <property type="protein sequence ID" value="SHN80410.1"/>
    <property type="molecule type" value="Genomic_DNA"/>
</dbReference>
<feature type="signal peptide" evidence="6">
    <location>
        <begin position="1"/>
        <end position="23"/>
    </location>
</feature>
<organism evidence="8 9">
    <name type="scientific">Bradyrhizobium erythrophlei</name>
    <dbReference type="NCBI Taxonomy" id="1437360"/>
    <lineage>
        <taxon>Bacteria</taxon>
        <taxon>Pseudomonadati</taxon>
        <taxon>Pseudomonadota</taxon>
        <taxon>Alphaproteobacteria</taxon>
        <taxon>Hyphomicrobiales</taxon>
        <taxon>Nitrobacteraceae</taxon>
        <taxon>Bradyrhizobium</taxon>
    </lineage>
</organism>
<feature type="domain" description="OmpA-like" evidence="7">
    <location>
        <begin position="75"/>
        <end position="201"/>
    </location>
</feature>
<keyword evidence="2 4" id="KW-0472">Membrane</keyword>
<dbReference type="InterPro" id="IPR050330">
    <property type="entry name" value="Bact_OuterMem_StrucFunc"/>
</dbReference>
<evidence type="ECO:0000259" key="7">
    <source>
        <dbReference type="PROSITE" id="PS51123"/>
    </source>
</evidence>
<gene>
    <name evidence="8" type="ORF">SAMN05444170_4308</name>
</gene>
<dbReference type="AlphaFoldDB" id="A0A1M7UC68"/>
<evidence type="ECO:0000256" key="1">
    <source>
        <dbReference type="ARBA" id="ARBA00004442"/>
    </source>
</evidence>
<dbReference type="Gene3D" id="3.30.1330.60">
    <property type="entry name" value="OmpA-like domain"/>
    <property type="match status" value="1"/>
</dbReference>
<evidence type="ECO:0000256" key="6">
    <source>
        <dbReference type="SAM" id="SignalP"/>
    </source>
</evidence>
<evidence type="ECO:0000256" key="4">
    <source>
        <dbReference type="PROSITE-ProRule" id="PRU00473"/>
    </source>
</evidence>
<reference evidence="9" key="1">
    <citation type="submission" date="2016-11" db="EMBL/GenBank/DDBJ databases">
        <authorList>
            <person name="Varghese N."/>
            <person name="Submissions S."/>
        </authorList>
    </citation>
    <scope>NUCLEOTIDE SEQUENCE [LARGE SCALE GENOMIC DNA]</scope>
    <source>
        <strain evidence="9">GAS401</strain>
    </source>
</reference>
<dbReference type="CDD" id="cd07185">
    <property type="entry name" value="OmpA_C-like"/>
    <property type="match status" value="1"/>
</dbReference>